<accession>A0ABU7UZP4</accession>
<feature type="domain" description="Mechanosensitive ion channel MscS C-terminal" evidence="9">
    <location>
        <begin position="183"/>
        <end position="264"/>
    </location>
</feature>
<evidence type="ECO:0000256" key="5">
    <source>
        <dbReference type="ARBA" id="ARBA00022989"/>
    </source>
</evidence>
<dbReference type="PANTHER" id="PTHR30221">
    <property type="entry name" value="SMALL-CONDUCTANCE MECHANOSENSITIVE CHANNEL"/>
    <property type="match status" value="1"/>
</dbReference>
<feature type="domain" description="Mechanosensitive ion channel transmembrane helices 2/3" evidence="10">
    <location>
        <begin position="72"/>
        <end position="108"/>
    </location>
</feature>
<dbReference type="Gene3D" id="3.30.70.100">
    <property type="match status" value="1"/>
</dbReference>
<organism evidence="11 12">
    <name type="scientific">Aquilutibacter rugosus</name>
    <dbReference type="NCBI Taxonomy" id="3115820"/>
    <lineage>
        <taxon>Bacteria</taxon>
        <taxon>Pseudomonadati</taxon>
        <taxon>Pseudomonadota</taxon>
        <taxon>Gammaproteobacteria</taxon>
        <taxon>Lysobacterales</taxon>
        <taxon>Lysobacteraceae</taxon>
        <taxon>Aquilutibacter</taxon>
    </lineage>
</organism>
<dbReference type="InterPro" id="IPR049278">
    <property type="entry name" value="MS_channel_C"/>
</dbReference>
<dbReference type="Pfam" id="PF21082">
    <property type="entry name" value="MS_channel_3rd"/>
    <property type="match status" value="1"/>
</dbReference>
<dbReference type="Pfam" id="PF00924">
    <property type="entry name" value="MS_channel_2nd"/>
    <property type="match status" value="1"/>
</dbReference>
<protein>
    <recommendedName>
        <fullName evidence="7">Small-conductance mechanosensitive channel</fullName>
    </recommendedName>
</protein>
<proteinExistence type="inferred from homology"/>
<keyword evidence="5 7" id="KW-1133">Transmembrane helix</keyword>
<keyword evidence="7" id="KW-0406">Ion transport</keyword>
<dbReference type="Gene3D" id="1.10.287.1260">
    <property type="match status" value="1"/>
</dbReference>
<comment type="caution">
    <text evidence="7">Lacks conserved residue(s) required for the propagation of feature annotation.</text>
</comment>
<dbReference type="PANTHER" id="PTHR30221:SF1">
    <property type="entry name" value="SMALL-CONDUCTANCE MECHANOSENSITIVE CHANNEL"/>
    <property type="match status" value="1"/>
</dbReference>
<dbReference type="EMBL" id="JAZHBO010000002">
    <property type="protein sequence ID" value="MEF2156010.1"/>
    <property type="molecule type" value="Genomic_DNA"/>
</dbReference>
<dbReference type="SUPFAM" id="SSF50182">
    <property type="entry name" value="Sm-like ribonucleoproteins"/>
    <property type="match status" value="1"/>
</dbReference>
<evidence type="ECO:0000256" key="3">
    <source>
        <dbReference type="ARBA" id="ARBA00022475"/>
    </source>
</evidence>
<keyword evidence="3" id="KW-1003">Cell membrane</keyword>
<evidence type="ECO:0000259" key="8">
    <source>
        <dbReference type="Pfam" id="PF00924"/>
    </source>
</evidence>
<comment type="function">
    <text evidence="7">Mechanosensitive channel that participates in the regulation of osmotic pressure changes within the cell, opening in response to stretch forces in the membrane lipid bilayer, without the need for other proteins. Contributes to normal resistance to hypoosmotic shock. Forms an ion channel of 1.0 nanosiemens conductance with a slight preference for anions.</text>
</comment>
<sequence length="305" mass="33342">MFLISDTLDNAQRIDWRAALETLGLRVFGAVAIALIGVWLVRRLIQGLDRVLARSHIETISRLFLKNFAYAFCMVLVGVAVLQQLGVPPASLLAMLGAAGLAIGLALKDSLANIASGVLLIVQKPFHVGDLVQIGGQEGKVTQVRIFTTNLRTLDNRDVVMPNSMVTSQAIINMSRQAERRLEIKVGVGYEDNLDDARRVLLELAAADARVLKDPAPEVLVTALSESSVDLELRAWVANSDLLHARSDLNRAVRETLMTNGLHIPYPTRDLHVYHHDADGRDLLKVTRSVAHDGDGDYPEPPAAK</sequence>
<dbReference type="InterPro" id="IPR006685">
    <property type="entry name" value="MscS_channel_2nd"/>
</dbReference>
<comment type="similarity">
    <text evidence="2 7">Belongs to the MscS (TC 1.A.23) family.</text>
</comment>
<evidence type="ECO:0000256" key="4">
    <source>
        <dbReference type="ARBA" id="ARBA00022692"/>
    </source>
</evidence>
<dbReference type="SUPFAM" id="SSF82689">
    <property type="entry name" value="Mechanosensitive channel protein MscS (YggB), C-terminal domain"/>
    <property type="match status" value="1"/>
</dbReference>
<dbReference type="InterPro" id="IPR010920">
    <property type="entry name" value="LSM_dom_sf"/>
</dbReference>
<keyword evidence="12" id="KW-1185">Reference proteome</keyword>
<keyword evidence="7" id="KW-0407">Ion channel</keyword>
<evidence type="ECO:0000256" key="6">
    <source>
        <dbReference type="ARBA" id="ARBA00023136"/>
    </source>
</evidence>
<comment type="subcellular location">
    <subcellularLocation>
        <location evidence="7">Cell inner membrane</location>
        <topology evidence="7">Multi-pass membrane protein</topology>
    </subcellularLocation>
    <subcellularLocation>
        <location evidence="1">Cell membrane</location>
        <topology evidence="1">Multi-pass membrane protein</topology>
    </subcellularLocation>
</comment>
<dbReference type="InterPro" id="IPR011014">
    <property type="entry name" value="MscS_channel_TM-2"/>
</dbReference>
<dbReference type="Proteomes" id="UP001356170">
    <property type="component" value="Unassembled WGS sequence"/>
</dbReference>
<keyword evidence="7" id="KW-0997">Cell inner membrane</keyword>
<feature type="domain" description="Mechanosensitive ion channel MscS" evidence="8">
    <location>
        <begin position="109"/>
        <end position="176"/>
    </location>
</feature>
<name>A0ABU7UZP4_9GAMM</name>
<dbReference type="InterPro" id="IPR011066">
    <property type="entry name" value="MscS_channel_C_sf"/>
</dbReference>
<dbReference type="InterPro" id="IPR045275">
    <property type="entry name" value="MscS_archaea/bacteria_type"/>
</dbReference>
<evidence type="ECO:0000259" key="10">
    <source>
        <dbReference type="Pfam" id="PF21088"/>
    </source>
</evidence>
<feature type="transmembrane region" description="Helical" evidence="7">
    <location>
        <begin position="23"/>
        <end position="42"/>
    </location>
</feature>
<keyword evidence="4 7" id="KW-0812">Transmembrane</keyword>
<dbReference type="SUPFAM" id="SSF82861">
    <property type="entry name" value="Mechanosensitive channel protein MscS (YggB), transmembrane region"/>
    <property type="match status" value="1"/>
</dbReference>
<reference evidence="11 12" key="1">
    <citation type="submission" date="2024-01" db="EMBL/GenBank/DDBJ databases">
        <title>Novel species of the genus Luteimonas isolated from rivers.</title>
        <authorList>
            <person name="Lu H."/>
        </authorList>
    </citation>
    <scope>NUCLEOTIDE SEQUENCE [LARGE SCALE GENOMIC DNA]</scope>
    <source>
        <strain evidence="11 12">FXH3W</strain>
    </source>
</reference>
<feature type="transmembrane region" description="Helical" evidence="7">
    <location>
        <begin position="63"/>
        <end position="83"/>
    </location>
</feature>
<keyword evidence="7" id="KW-0813">Transport</keyword>
<keyword evidence="6 7" id="KW-0472">Membrane</keyword>
<dbReference type="RefSeq" id="WP_331703944.1">
    <property type="nucleotide sequence ID" value="NZ_JAZHBO010000002.1"/>
</dbReference>
<dbReference type="InterPro" id="IPR023408">
    <property type="entry name" value="MscS_beta-dom_sf"/>
</dbReference>
<evidence type="ECO:0000256" key="1">
    <source>
        <dbReference type="ARBA" id="ARBA00004651"/>
    </source>
</evidence>
<feature type="transmembrane region" description="Helical" evidence="7">
    <location>
        <begin position="89"/>
        <end position="107"/>
    </location>
</feature>
<dbReference type="Pfam" id="PF21088">
    <property type="entry name" value="MS_channel_1st"/>
    <property type="match status" value="1"/>
</dbReference>
<dbReference type="Gene3D" id="2.30.30.60">
    <property type="match status" value="1"/>
</dbReference>
<dbReference type="InterPro" id="IPR049142">
    <property type="entry name" value="MS_channel_1st"/>
</dbReference>
<gene>
    <name evidence="11" type="ORF">V3390_07165</name>
</gene>
<evidence type="ECO:0000313" key="11">
    <source>
        <dbReference type="EMBL" id="MEF2156010.1"/>
    </source>
</evidence>
<evidence type="ECO:0000256" key="2">
    <source>
        <dbReference type="ARBA" id="ARBA00008017"/>
    </source>
</evidence>
<evidence type="ECO:0000256" key="7">
    <source>
        <dbReference type="RuleBase" id="RU369025"/>
    </source>
</evidence>
<evidence type="ECO:0000313" key="12">
    <source>
        <dbReference type="Proteomes" id="UP001356170"/>
    </source>
</evidence>
<comment type="subunit">
    <text evidence="7">Homoheptamer.</text>
</comment>
<evidence type="ECO:0000259" key="9">
    <source>
        <dbReference type="Pfam" id="PF21082"/>
    </source>
</evidence>
<comment type="caution">
    <text evidence="11">The sequence shown here is derived from an EMBL/GenBank/DDBJ whole genome shotgun (WGS) entry which is preliminary data.</text>
</comment>